<dbReference type="EMBL" id="MFNF01000040">
    <property type="protein sequence ID" value="OGH01041.1"/>
    <property type="molecule type" value="Genomic_DNA"/>
</dbReference>
<gene>
    <name evidence="1" type="ORF">A2557_00380</name>
</gene>
<name>A0A1F6GSU3_9PROT</name>
<dbReference type="AlphaFoldDB" id="A0A1F6GSU3"/>
<organism evidence="1 2">
    <name type="scientific">Candidatus Lambdaproteobacteria bacterium RIFOXYD2_FULL_56_26</name>
    <dbReference type="NCBI Taxonomy" id="1817773"/>
    <lineage>
        <taxon>Bacteria</taxon>
        <taxon>Pseudomonadati</taxon>
        <taxon>Pseudomonadota</taxon>
        <taxon>Candidatus Lambdaproteobacteria</taxon>
    </lineage>
</organism>
<evidence type="ECO:0000313" key="2">
    <source>
        <dbReference type="Proteomes" id="UP000177583"/>
    </source>
</evidence>
<comment type="caution">
    <text evidence="1">The sequence shown here is derived from an EMBL/GenBank/DDBJ whole genome shotgun (WGS) entry which is preliminary data.</text>
</comment>
<dbReference type="Proteomes" id="UP000177583">
    <property type="component" value="Unassembled WGS sequence"/>
</dbReference>
<reference evidence="1 2" key="1">
    <citation type="journal article" date="2016" name="Nat. Commun.">
        <title>Thousands of microbial genomes shed light on interconnected biogeochemical processes in an aquifer system.</title>
        <authorList>
            <person name="Anantharaman K."/>
            <person name="Brown C.T."/>
            <person name="Hug L.A."/>
            <person name="Sharon I."/>
            <person name="Castelle C.J."/>
            <person name="Probst A.J."/>
            <person name="Thomas B.C."/>
            <person name="Singh A."/>
            <person name="Wilkins M.J."/>
            <person name="Karaoz U."/>
            <person name="Brodie E.L."/>
            <person name="Williams K.H."/>
            <person name="Hubbard S.S."/>
            <person name="Banfield J.F."/>
        </authorList>
    </citation>
    <scope>NUCLEOTIDE SEQUENCE [LARGE SCALE GENOMIC DNA]</scope>
</reference>
<accession>A0A1F6GSU3</accession>
<evidence type="ECO:0000313" key="1">
    <source>
        <dbReference type="EMBL" id="OGH01041.1"/>
    </source>
</evidence>
<protein>
    <submittedName>
        <fullName evidence="1">Uncharacterized protein</fullName>
    </submittedName>
</protein>
<dbReference type="InterPro" id="IPR021523">
    <property type="entry name" value="DUF3187"/>
</dbReference>
<proteinExistence type="predicted"/>
<dbReference type="Pfam" id="PF11383">
    <property type="entry name" value="DUF3187"/>
    <property type="match status" value="1"/>
</dbReference>
<sequence>MALLGFALFVPQGFCATPEALDRPFLIGPGYPLVFRSTTFEPDRAFNLKPGEDFVQVSYTRLNTYVYSTNSQKAGNPAGDASTFNDTNNQGYSVYFDGEIDRRFLRWYHGFSENLELQLTYRDLRFIPGTLDAQIESFHKSLGLDNQGRDQATRDQLAIYIYDNQTKKIIFQITQEERNFQRESMTLGFKFNIRKTANEAIALVVSSNFNDAFIENGVNESPNKPTFEKRNFNDANYSLLYSGKFDSWALHSGFSLAKIGPSLLPRSPQEMYYFFLGFDKTLGEHTHALIQALEYTSPFPEDNTSTISADVREVSTGLRWILGPTAFELGLIENQSQGPQNIDIAFFSNFMFTF</sequence>